<name>A0A1L5NLH7_9HYPH</name>
<protein>
    <submittedName>
        <fullName evidence="2">Uncharacterized protein</fullName>
    </submittedName>
</protein>
<evidence type="ECO:0000313" key="3">
    <source>
        <dbReference type="Proteomes" id="UP000184749"/>
    </source>
</evidence>
<gene>
    <name evidence="2" type="ORF">IE4872_CH03143</name>
</gene>
<feature type="region of interest" description="Disordered" evidence="1">
    <location>
        <begin position="62"/>
        <end position="87"/>
    </location>
</feature>
<reference evidence="2 3" key="1">
    <citation type="submission" date="2016-09" db="EMBL/GenBank/DDBJ databases">
        <title>The complete genome sequences of Rhizobium gallicum, symbiovars gallicum and phaseoli, symbionts associated to common bean (Phaseolus vulgaris).</title>
        <authorList>
            <person name="Bustos P."/>
            <person name="Santamaria R.I."/>
            <person name="Perez-Carrascal O.M."/>
            <person name="Juarez S."/>
            <person name="Lozano L."/>
            <person name="Martinez-Flores I."/>
            <person name="Martinez-Romero E."/>
            <person name="Cevallos M."/>
            <person name="Romero D."/>
            <person name="Davila G."/>
            <person name="Gonzalez V."/>
        </authorList>
    </citation>
    <scope>NUCLEOTIDE SEQUENCE [LARGE SCALE GENOMIC DNA]</scope>
    <source>
        <strain evidence="2 3">IE4872</strain>
    </source>
</reference>
<organism evidence="2 3">
    <name type="scientific">Rhizobium gallicum</name>
    <dbReference type="NCBI Taxonomy" id="56730"/>
    <lineage>
        <taxon>Bacteria</taxon>
        <taxon>Pseudomonadati</taxon>
        <taxon>Pseudomonadota</taxon>
        <taxon>Alphaproteobacteria</taxon>
        <taxon>Hyphomicrobiales</taxon>
        <taxon>Rhizobiaceae</taxon>
        <taxon>Rhizobium/Agrobacterium group</taxon>
        <taxon>Rhizobium</taxon>
    </lineage>
</organism>
<dbReference type="EMBL" id="CP017101">
    <property type="protein sequence ID" value="APO68744.1"/>
    <property type="molecule type" value="Genomic_DNA"/>
</dbReference>
<feature type="compositionally biased region" description="Polar residues" evidence="1">
    <location>
        <begin position="76"/>
        <end position="87"/>
    </location>
</feature>
<dbReference type="AlphaFoldDB" id="A0A1L5NLH7"/>
<evidence type="ECO:0000256" key="1">
    <source>
        <dbReference type="SAM" id="MobiDB-lite"/>
    </source>
</evidence>
<sequence>MKTEAARKSEKPSTGRDRINFEYRARRITRENDAADFWRLGAGMGISVRSLPWNITASGPNVRRNFAHHRSEKRNNAATEPRTMSSN</sequence>
<accession>A0A1L5NLH7</accession>
<dbReference type="STRING" id="56730.IE4872_CH03143"/>
<proteinExistence type="predicted"/>
<evidence type="ECO:0000313" key="2">
    <source>
        <dbReference type="EMBL" id="APO68744.1"/>
    </source>
</evidence>
<dbReference type="Proteomes" id="UP000184749">
    <property type="component" value="Chromosome"/>
</dbReference>